<dbReference type="EMBL" id="BLKY01000001">
    <property type="protein sequence ID" value="GFG83404.1"/>
    <property type="molecule type" value="Genomic_DNA"/>
</dbReference>
<dbReference type="InterPro" id="IPR029058">
    <property type="entry name" value="AB_hydrolase_fold"/>
</dbReference>
<name>A0A7I9Y463_MYCAL</name>
<evidence type="ECO:0000259" key="2">
    <source>
        <dbReference type="Pfam" id="PF01471"/>
    </source>
</evidence>
<feature type="domain" description="Peptidoglycan binding-like" evidence="2">
    <location>
        <begin position="11"/>
        <end position="65"/>
    </location>
</feature>
<dbReference type="Pfam" id="PF01471">
    <property type="entry name" value="PG_binding_1"/>
    <property type="match status" value="1"/>
</dbReference>
<dbReference type="AlphaFoldDB" id="A0A7I9Y463"/>
<comment type="caution">
    <text evidence="3">The sequence shown here is derived from an EMBL/GenBank/DDBJ whole genome shotgun (WGS) entry which is preliminary data.</text>
</comment>
<evidence type="ECO:0000256" key="1">
    <source>
        <dbReference type="SAM" id="MobiDB-lite"/>
    </source>
</evidence>
<reference evidence="3 4" key="1">
    <citation type="journal article" date="2019" name="Emerg. Microbes Infect.">
        <title>Comprehensive subspecies identification of 175 nontuberculous mycobacteria species based on 7547 genomic profiles.</title>
        <authorList>
            <person name="Matsumoto Y."/>
            <person name="Kinjo T."/>
            <person name="Motooka D."/>
            <person name="Nabeya D."/>
            <person name="Jung N."/>
            <person name="Uechi K."/>
            <person name="Horii T."/>
            <person name="Iida T."/>
            <person name="Fujita J."/>
            <person name="Nakamura S."/>
        </authorList>
    </citation>
    <scope>NUCLEOTIDE SEQUENCE [LARGE SCALE GENOMIC DNA]</scope>
    <source>
        <strain evidence="3 4">JCM 30723</strain>
    </source>
</reference>
<dbReference type="InterPro" id="IPR036366">
    <property type="entry name" value="PGBDSf"/>
</dbReference>
<evidence type="ECO:0000313" key="4">
    <source>
        <dbReference type="Proteomes" id="UP000465305"/>
    </source>
</evidence>
<evidence type="ECO:0000313" key="3">
    <source>
        <dbReference type="EMBL" id="GFG83404.1"/>
    </source>
</evidence>
<feature type="region of interest" description="Disordered" evidence="1">
    <location>
        <begin position="55"/>
        <end position="82"/>
    </location>
</feature>
<protein>
    <recommendedName>
        <fullName evidence="2">Peptidoglycan binding-like domain-containing protein</fullName>
    </recommendedName>
</protein>
<dbReference type="Gene3D" id="1.10.101.10">
    <property type="entry name" value="PGBD-like superfamily/PGBD"/>
    <property type="match status" value="1"/>
</dbReference>
<dbReference type="SUPFAM" id="SSF47090">
    <property type="entry name" value="PGBD-like"/>
    <property type="match status" value="1"/>
</dbReference>
<dbReference type="Proteomes" id="UP000465305">
    <property type="component" value="Unassembled WGS sequence"/>
</dbReference>
<dbReference type="SUPFAM" id="SSF53474">
    <property type="entry name" value="alpha/beta-Hydrolases"/>
    <property type="match status" value="1"/>
</dbReference>
<proteinExistence type="predicted"/>
<dbReference type="Gene3D" id="3.40.50.1820">
    <property type="entry name" value="alpha/beta hydrolase"/>
    <property type="match status" value="1"/>
</dbReference>
<gene>
    <name evidence="3" type="ORF">MALGJ_00800</name>
</gene>
<sequence length="355" mass="38465">MSLPYRLGDNGPEIVAWQNWFDAMYAAYAPPIDGYYGNDEVAAVNEMQRRLGLPETGEFDQATADKAGYRADGNYKPPTPIRPKPAERHLALVYRGTGGIIGEDYVSRVCQGAADLVEEINPDWSATMGGIPVGTAPIGAGLSMNRAVDAAFEAGKAEFLSRHRDNPNRKVVIGGYSAGAVVAARLRQWLQTNYPNNYLCSFSFGDPTRPVGGAYYGGLACPGRGIGSWRYGDTGDWRHCWLADPDDMYTSVPDNNTGAIMSTAYDIVTAVQLTDPLATAQSIAEKVPVIIDQFFQDPLAGFDAIGRAGRFVIDGTRPHIEYHLREVWPGQTYLGLAVQHVRDWASRAAPAAAAA</sequence>
<organism evidence="3 4">
    <name type="scientific">Mycolicibacter algericus</name>
    <name type="common">Mycobacterium algericum</name>
    <dbReference type="NCBI Taxonomy" id="1288388"/>
    <lineage>
        <taxon>Bacteria</taxon>
        <taxon>Bacillati</taxon>
        <taxon>Actinomycetota</taxon>
        <taxon>Actinomycetes</taxon>
        <taxon>Mycobacteriales</taxon>
        <taxon>Mycobacteriaceae</taxon>
        <taxon>Mycolicibacter</taxon>
    </lineage>
</organism>
<dbReference type="InterPro" id="IPR036365">
    <property type="entry name" value="PGBD-like_sf"/>
</dbReference>
<dbReference type="InterPro" id="IPR002477">
    <property type="entry name" value="Peptidoglycan-bd-like"/>
</dbReference>
<dbReference type="RefSeq" id="WP_083039838.1">
    <property type="nucleotide sequence ID" value="NZ_BLKY01000001.1"/>
</dbReference>
<accession>A0A7I9Y463</accession>